<evidence type="ECO:0008006" key="4">
    <source>
        <dbReference type="Google" id="ProtNLM"/>
    </source>
</evidence>
<keyword evidence="1" id="KW-0472">Membrane</keyword>
<organism evidence="2 3">
    <name type="scientific">Oceanobacillus kimchii</name>
    <dbReference type="NCBI Taxonomy" id="746691"/>
    <lineage>
        <taxon>Bacteria</taxon>
        <taxon>Bacillati</taxon>
        <taxon>Bacillota</taxon>
        <taxon>Bacilli</taxon>
        <taxon>Bacillales</taxon>
        <taxon>Bacillaceae</taxon>
        <taxon>Oceanobacillus</taxon>
    </lineage>
</organism>
<evidence type="ECO:0000313" key="2">
    <source>
        <dbReference type="EMBL" id="GLO67624.1"/>
    </source>
</evidence>
<comment type="caution">
    <text evidence="2">The sequence shown here is derived from an EMBL/GenBank/DDBJ whole genome shotgun (WGS) entry which is preliminary data.</text>
</comment>
<reference evidence="2 3" key="1">
    <citation type="submission" date="2023-02" db="EMBL/GenBank/DDBJ databases">
        <title>Oceanobacillus kimchii IFOP_LL358 isolated form Alexandrium catenella lab strain.</title>
        <authorList>
            <person name="Gajardo G."/>
            <person name="Ueki S."/>
            <person name="Maruyama F."/>
        </authorList>
    </citation>
    <scope>NUCLEOTIDE SEQUENCE [LARGE SCALE GENOMIC DNA]</scope>
    <source>
        <strain evidence="2 3">IFOP_LL358</strain>
    </source>
</reference>
<dbReference type="RefSeq" id="WP_017798159.1">
    <property type="nucleotide sequence ID" value="NZ_BSKO01000001.1"/>
</dbReference>
<feature type="transmembrane region" description="Helical" evidence="1">
    <location>
        <begin position="33"/>
        <end position="50"/>
    </location>
</feature>
<evidence type="ECO:0000256" key="1">
    <source>
        <dbReference type="SAM" id="Phobius"/>
    </source>
</evidence>
<accession>A0ABQ5TPU0</accession>
<dbReference type="Proteomes" id="UP001275436">
    <property type="component" value="Unassembled WGS sequence"/>
</dbReference>
<evidence type="ECO:0000313" key="3">
    <source>
        <dbReference type="Proteomes" id="UP001275436"/>
    </source>
</evidence>
<feature type="transmembrane region" description="Helical" evidence="1">
    <location>
        <begin position="62"/>
        <end position="89"/>
    </location>
</feature>
<keyword evidence="1" id="KW-1133">Transmembrane helix</keyword>
<dbReference type="EMBL" id="BSKO01000001">
    <property type="protein sequence ID" value="GLO67624.1"/>
    <property type="molecule type" value="Genomic_DNA"/>
</dbReference>
<protein>
    <recommendedName>
        <fullName evidence="4">DUF4233 domain-containing protein</fullName>
    </recommendedName>
</protein>
<keyword evidence="1" id="KW-0812">Transmembrane</keyword>
<keyword evidence="3" id="KW-1185">Reference proteome</keyword>
<name>A0ABQ5TPU0_9BACI</name>
<proteinExistence type="predicted"/>
<feature type="transmembrane region" description="Helical" evidence="1">
    <location>
        <begin position="7"/>
        <end position="27"/>
    </location>
</feature>
<gene>
    <name evidence="2" type="ORF">MACH08_34080</name>
</gene>
<sequence>MSISRIMQWVTGVAEALLGIPLIGGIYIFSNAWTPLFVMLLLHILTLILAKRDGRWIAGSVIGIITSVIAWIPIVGMVMHWISAIALIISGLQSDKNDDENIIYQ</sequence>